<dbReference type="Gene3D" id="2.40.30.10">
    <property type="entry name" value="Translation factors"/>
    <property type="match status" value="1"/>
</dbReference>
<comment type="cofactor">
    <cofactor evidence="1">
        <name>FAD</name>
        <dbReference type="ChEBI" id="CHEBI:57692"/>
    </cofactor>
</comment>
<dbReference type="Pfam" id="PF00175">
    <property type="entry name" value="NAD_binding_1"/>
    <property type="match status" value="1"/>
</dbReference>
<feature type="domain" description="FAD-binding FR-type" evidence="4">
    <location>
        <begin position="33"/>
        <end position="136"/>
    </location>
</feature>
<dbReference type="AlphaFoldDB" id="A0A4R2Q4D3"/>
<keyword evidence="2" id="KW-0479">Metal-binding</keyword>
<dbReference type="InterPro" id="IPR017927">
    <property type="entry name" value="FAD-bd_FR_type"/>
</dbReference>
<dbReference type="Proteomes" id="UP000294911">
    <property type="component" value="Unassembled WGS sequence"/>
</dbReference>
<dbReference type="Pfam" id="PF00970">
    <property type="entry name" value="FAD_binding_6"/>
    <property type="match status" value="1"/>
</dbReference>
<dbReference type="EMBL" id="SLXQ01000023">
    <property type="protein sequence ID" value="TCP42618.1"/>
    <property type="molecule type" value="Genomic_DNA"/>
</dbReference>
<dbReference type="InterPro" id="IPR039261">
    <property type="entry name" value="FNR_nucleotide-bd"/>
</dbReference>
<evidence type="ECO:0000256" key="1">
    <source>
        <dbReference type="ARBA" id="ARBA00001974"/>
    </source>
</evidence>
<dbReference type="Gene3D" id="3.10.20.30">
    <property type="match status" value="1"/>
</dbReference>
<evidence type="ECO:0000259" key="4">
    <source>
        <dbReference type="PROSITE" id="PS51384"/>
    </source>
</evidence>
<dbReference type="InterPro" id="IPR050415">
    <property type="entry name" value="MRET"/>
</dbReference>
<comment type="caution">
    <text evidence="5">The sequence shown here is derived from an EMBL/GenBank/DDBJ whole genome shotgun (WGS) entry which is preliminary data.</text>
</comment>
<organism evidence="5 6">
    <name type="scientific">Tamaricihabitans halophyticus</name>
    <dbReference type="NCBI Taxonomy" id="1262583"/>
    <lineage>
        <taxon>Bacteria</taxon>
        <taxon>Bacillati</taxon>
        <taxon>Actinomycetota</taxon>
        <taxon>Actinomycetes</taxon>
        <taxon>Pseudonocardiales</taxon>
        <taxon>Pseudonocardiaceae</taxon>
        <taxon>Tamaricihabitans</taxon>
    </lineage>
</organism>
<name>A0A4R2Q4D3_9PSEU</name>
<dbReference type="InterPro" id="IPR001041">
    <property type="entry name" value="2Fe-2S_ferredoxin-type"/>
</dbReference>
<evidence type="ECO:0000256" key="2">
    <source>
        <dbReference type="ARBA" id="ARBA00022714"/>
    </source>
</evidence>
<dbReference type="InterPro" id="IPR017938">
    <property type="entry name" value="Riboflavin_synthase-like_b-brl"/>
</dbReference>
<accession>A0A4R2Q4D3</accession>
<proteinExistence type="predicted"/>
<dbReference type="PROSITE" id="PS51384">
    <property type="entry name" value="FAD_FR"/>
    <property type="match status" value="1"/>
</dbReference>
<dbReference type="Gene3D" id="3.40.50.80">
    <property type="entry name" value="Nucleotide-binding domain of ferredoxin-NADP reductase (FNR) module"/>
    <property type="match status" value="1"/>
</dbReference>
<dbReference type="SUPFAM" id="SSF63380">
    <property type="entry name" value="Riboflavin synthase domain-like"/>
    <property type="match status" value="1"/>
</dbReference>
<keyword evidence="6" id="KW-1185">Reference proteome</keyword>
<gene>
    <name evidence="5" type="ORF">EV191_12317</name>
</gene>
<dbReference type="GO" id="GO:0016491">
    <property type="term" value="F:oxidoreductase activity"/>
    <property type="evidence" value="ECO:0007669"/>
    <property type="project" value="InterPro"/>
</dbReference>
<dbReference type="GO" id="GO:0051537">
    <property type="term" value="F:2 iron, 2 sulfur cluster binding"/>
    <property type="evidence" value="ECO:0007669"/>
    <property type="project" value="UniProtKB-KW"/>
</dbReference>
<dbReference type="SUPFAM" id="SSF52343">
    <property type="entry name" value="Ferredoxin reductase-like, C-terminal NADP-linked domain"/>
    <property type="match status" value="1"/>
</dbReference>
<dbReference type="PRINTS" id="PR00410">
    <property type="entry name" value="PHEHYDRXLASE"/>
</dbReference>
<evidence type="ECO:0000256" key="3">
    <source>
        <dbReference type="ARBA" id="ARBA00023014"/>
    </source>
</evidence>
<dbReference type="InterPro" id="IPR012675">
    <property type="entry name" value="Beta-grasp_dom_sf"/>
</dbReference>
<sequence>MIRRALTSSAIAALTSPRTVDHYLEQLHPMLTVDLVRARVVGVYRETSDSSTVLLRPNRAWRGFTAGQHVQFGIEVDGVRRIRCFSVSSSAANARRSFTVSVKAHPDGYVSQFLHRRLSLGTLVHLSQAEGEFVLPQPVPDPLLLLSGGSGSTPVMSMLRTLRDTGHRGRVVFLHYARSRDEEMFADELDQIAITMPNARVHRIYTRSPVPGSPLSGRITVDHLAYLDVDPTNTLTYVCGPAGFIAAVSRIYATHGDIAMLHTEYFKVPAVDPAAADMTGTVTFADSEVTVDNSGATILVQAEAAGLAPRFGCRMGICNTCAVRKHHGAVRHVVSGEVSAATNETIRICTHTPIGDVNLAL</sequence>
<dbReference type="CDD" id="cd00207">
    <property type="entry name" value="fer2"/>
    <property type="match status" value="1"/>
</dbReference>
<dbReference type="SUPFAM" id="SSF54292">
    <property type="entry name" value="2Fe-2S ferredoxin-like"/>
    <property type="match status" value="1"/>
</dbReference>
<dbReference type="PANTHER" id="PTHR47354:SF3">
    <property type="entry name" value="OXIDOREDUCTASE-RELATED"/>
    <property type="match status" value="1"/>
</dbReference>
<dbReference type="CDD" id="cd06216">
    <property type="entry name" value="FNR_iron_sulfur_binding_2"/>
    <property type="match status" value="1"/>
</dbReference>
<evidence type="ECO:0000313" key="5">
    <source>
        <dbReference type="EMBL" id="TCP42618.1"/>
    </source>
</evidence>
<reference evidence="5 6" key="1">
    <citation type="submission" date="2019-03" db="EMBL/GenBank/DDBJ databases">
        <title>Genomic Encyclopedia of Type Strains, Phase IV (KMG-IV): sequencing the most valuable type-strain genomes for metagenomic binning, comparative biology and taxonomic classification.</title>
        <authorList>
            <person name="Goeker M."/>
        </authorList>
    </citation>
    <scope>NUCLEOTIDE SEQUENCE [LARGE SCALE GENOMIC DNA]</scope>
    <source>
        <strain evidence="5 6">DSM 45765</strain>
    </source>
</reference>
<dbReference type="Pfam" id="PF00111">
    <property type="entry name" value="Fer2"/>
    <property type="match status" value="1"/>
</dbReference>
<dbReference type="InterPro" id="IPR001433">
    <property type="entry name" value="OxRdtase_FAD/NAD-bd"/>
</dbReference>
<dbReference type="InterPro" id="IPR036010">
    <property type="entry name" value="2Fe-2S_ferredoxin-like_sf"/>
</dbReference>
<evidence type="ECO:0000313" key="6">
    <source>
        <dbReference type="Proteomes" id="UP000294911"/>
    </source>
</evidence>
<protein>
    <submittedName>
        <fullName evidence="5">Ferredoxin-NADP reductase</fullName>
    </submittedName>
</protein>
<keyword evidence="3" id="KW-0411">Iron-sulfur</keyword>
<dbReference type="PANTHER" id="PTHR47354">
    <property type="entry name" value="NADH OXIDOREDUCTASE HCR"/>
    <property type="match status" value="1"/>
</dbReference>
<keyword evidence="2" id="KW-0408">Iron</keyword>
<dbReference type="InterPro" id="IPR008333">
    <property type="entry name" value="Cbr1-like_FAD-bd_dom"/>
</dbReference>
<keyword evidence="2" id="KW-0001">2Fe-2S</keyword>